<sequence>MEAQITPAPTDEEAAAVVAAVEALWPRPMADASSDGDRRIPTWRFSGRWWARPVPSRRGRPYR</sequence>
<evidence type="ECO:0000313" key="1">
    <source>
        <dbReference type="EMBL" id="CAB4363186.1"/>
    </source>
</evidence>
<protein>
    <submittedName>
        <fullName evidence="3">Unannotated protein</fullName>
    </submittedName>
</protein>
<accession>A0A6J6ZU82</accession>
<gene>
    <name evidence="2" type="ORF">UFOPK2656_01990</name>
    <name evidence="3" type="ORF">UFOPK3099_01560</name>
    <name evidence="4" type="ORF">UFOPK3267_00003</name>
    <name evidence="5" type="ORF">UFOPK3651_00858</name>
    <name evidence="6" type="ORF">UFOPK3931_01775</name>
    <name evidence="1" type="ORF">UFOPK4189_00967</name>
</gene>
<evidence type="ECO:0000313" key="6">
    <source>
        <dbReference type="EMBL" id="CAB4995614.1"/>
    </source>
</evidence>
<evidence type="ECO:0000313" key="4">
    <source>
        <dbReference type="EMBL" id="CAB4845846.1"/>
    </source>
</evidence>
<name>A0A6J6ZU82_9ZZZZ</name>
<dbReference type="EMBL" id="CAFBIY010000001">
    <property type="protein sequence ID" value="CAB4845846.1"/>
    <property type="molecule type" value="Genomic_DNA"/>
</dbReference>
<organism evidence="3">
    <name type="scientific">freshwater metagenome</name>
    <dbReference type="NCBI Taxonomy" id="449393"/>
    <lineage>
        <taxon>unclassified sequences</taxon>
        <taxon>metagenomes</taxon>
        <taxon>ecological metagenomes</taxon>
    </lineage>
</organism>
<dbReference type="EMBL" id="CAFBOL010000046">
    <property type="protein sequence ID" value="CAB4995614.1"/>
    <property type="molecule type" value="Genomic_DNA"/>
</dbReference>
<evidence type="ECO:0000313" key="5">
    <source>
        <dbReference type="EMBL" id="CAB4921107.1"/>
    </source>
</evidence>
<evidence type="ECO:0000313" key="3">
    <source>
        <dbReference type="EMBL" id="CAB4824033.1"/>
    </source>
</evidence>
<reference evidence="3" key="1">
    <citation type="submission" date="2020-05" db="EMBL/GenBank/DDBJ databases">
        <authorList>
            <person name="Chiriac C."/>
            <person name="Salcher M."/>
            <person name="Ghai R."/>
            <person name="Kavagutti S V."/>
        </authorList>
    </citation>
    <scope>NUCLEOTIDE SEQUENCE</scope>
</reference>
<dbReference type="EMBL" id="CAESGF010000004">
    <property type="protein sequence ID" value="CAB4363186.1"/>
    <property type="molecule type" value="Genomic_DNA"/>
</dbReference>
<dbReference type="AlphaFoldDB" id="A0A6J6ZU82"/>
<dbReference type="EMBL" id="CAEZYF010000012">
    <property type="protein sequence ID" value="CAB4729292.1"/>
    <property type="molecule type" value="Genomic_DNA"/>
</dbReference>
<proteinExistence type="predicted"/>
<evidence type="ECO:0000313" key="2">
    <source>
        <dbReference type="EMBL" id="CAB4729292.1"/>
    </source>
</evidence>
<dbReference type="EMBL" id="CAFBMT010000004">
    <property type="protein sequence ID" value="CAB4921107.1"/>
    <property type="molecule type" value="Genomic_DNA"/>
</dbReference>
<dbReference type="EMBL" id="CAFAAV010000117">
    <property type="protein sequence ID" value="CAB4824033.1"/>
    <property type="molecule type" value="Genomic_DNA"/>
</dbReference>